<dbReference type="eggNOG" id="KOG1067">
    <property type="taxonomic scope" value="Eukaryota"/>
</dbReference>
<dbReference type="InterPro" id="IPR003029">
    <property type="entry name" value="S1_domain"/>
</dbReference>
<dbReference type="GO" id="GO:0005829">
    <property type="term" value="C:cytosol"/>
    <property type="evidence" value="ECO:0007669"/>
    <property type="project" value="TreeGrafter"/>
</dbReference>
<dbReference type="Proteomes" id="UP000001070">
    <property type="component" value="Unassembled WGS sequence"/>
</dbReference>
<organism evidence="3">
    <name type="scientific">Drosophila grimshawi</name>
    <name type="common">Hawaiian fruit fly</name>
    <name type="synonym">Idiomyia grimshawi</name>
    <dbReference type="NCBI Taxonomy" id="7222"/>
    <lineage>
        <taxon>Eukaryota</taxon>
        <taxon>Metazoa</taxon>
        <taxon>Ecdysozoa</taxon>
        <taxon>Arthropoda</taxon>
        <taxon>Hexapoda</taxon>
        <taxon>Insecta</taxon>
        <taxon>Pterygota</taxon>
        <taxon>Neoptera</taxon>
        <taxon>Endopterygota</taxon>
        <taxon>Diptera</taxon>
        <taxon>Brachycera</taxon>
        <taxon>Muscomorpha</taxon>
        <taxon>Ephydroidea</taxon>
        <taxon>Drosophilidae</taxon>
        <taxon>Drosophila</taxon>
        <taxon>Hawaiian Drosophila</taxon>
    </lineage>
</organism>
<dbReference type="PROSITE" id="PS50126">
    <property type="entry name" value="S1"/>
    <property type="match status" value="1"/>
</dbReference>
<dbReference type="HOGENOM" id="CLU_2266461_0_0_1"/>
<dbReference type="Gene3D" id="2.40.50.140">
    <property type="entry name" value="Nucleic acid-binding proteins"/>
    <property type="match status" value="1"/>
</dbReference>
<gene>
    <name evidence="2" type="primary">Dgri\GH23512</name>
    <name evidence="2" type="ORF">Dgri_GH23512</name>
</gene>
<dbReference type="CDD" id="cd00164">
    <property type="entry name" value="S1_like"/>
    <property type="match status" value="1"/>
</dbReference>
<dbReference type="GO" id="GO:0045025">
    <property type="term" value="C:mitochondrial degradosome"/>
    <property type="evidence" value="ECO:0007669"/>
    <property type="project" value="EnsemblMetazoa"/>
</dbReference>
<name>B4K1N2_DROGR</name>
<dbReference type="EMBL" id="CH917587">
    <property type="protein sequence ID" value="EDV90896.1"/>
    <property type="molecule type" value="Genomic_DNA"/>
</dbReference>
<dbReference type="GO" id="GO:0000965">
    <property type="term" value="P:mitochondrial RNA 3'-end processing"/>
    <property type="evidence" value="ECO:0007669"/>
    <property type="project" value="TreeGrafter"/>
</dbReference>
<sequence>MLKERVPQLEFGGIYTAKITELRDTGVMVILYPSMPPALLHNSQLDQRKIAHPSALGLEVGQELQVKYFGRDPVSGFMRLSRKVLQGPALGIARSLNKAEDTS</sequence>
<dbReference type="GO" id="GO:0003723">
    <property type="term" value="F:RNA binding"/>
    <property type="evidence" value="ECO:0007669"/>
    <property type="project" value="InterPro"/>
</dbReference>
<dbReference type="OrthoDB" id="437922at2759"/>
<dbReference type="GO" id="GO:0004654">
    <property type="term" value="F:polyribonucleotide nucleotidyltransferase activity"/>
    <property type="evidence" value="ECO:0007669"/>
    <property type="project" value="InterPro"/>
</dbReference>
<feature type="domain" description="S1 motif" evidence="1">
    <location>
        <begin position="12"/>
        <end position="83"/>
    </location>
</feature>
<dbReference type="STRING" id="7222.B4K1N2"/>
<dbReference type="InterPro" id="IPR012162">
    <property type="entry name" value="PNPase"/>
</dbReference>
<dbReference type="SUPFAM" id="SSF50249">
    <property type="entry name" value="Nucleic acid-binding proteins"/>
    <property type="match status" value="1"/>
</dbReference>
<keyword evidence="3" id="KW-1185">Reference proteome</keyword>
<evidence type="ECO:0000259" key="1">
    <source>
        <dbReference type="PROSITE" id="PS50126"/>
    </source>
</evidence>
<evidence type="ECO:0000313" key="2">
    <source>
        <dbReference type="EMBL" id="EDV90896.1"/>
    </source>
</evidence>
<accession>B4K1N2</accession>
<dbReference type="InterPro" id="IPR012340">
    <property type="entry name" value="NA-bd_OB-fold"/>
</dbReference>
<protein>
    <submittedName>
        <fullName evidence="2">GH23512</fullName>
    </submittedName>
</protein>
<dbReference type="GO" id="GO:0000958">
    <property type="term" value="P:mitochondrial mRNA catabolic process"/>
    <property type="evidence" value="ECO:0007669"/>
    <property type="project" value="EnsemblMetazoa"/>
</dbReference>
<reference evidence="2 3" key="1">
    <citation type="journal article" date="2007" name="Nature">
        <title>Evolution of genes and genomes on the Drosophila phylogeny.</title>
        <authorList>
            <consortium name="Drosophila 12 Genomes Consortium"/>
            <person name="Clark A.G."/>
            <person name="Eisen M.B."/>
            <person name="Smith D.R."/>
            <person name="Bergman C.M."/>
            <person name="Oliver B."/>
            <person name="Markow T.A."/>
            <person name="Kaufman T.C."/>
            <person name="Kellis M."/>
            <person name="Gelbart W."/>
            <person name="Iyer V.N."/>
            <person name="Pollard D.A."/>
            <person name="Sackton T.B."/>
            <person name="Larracuente A.M."/>
            <person name="Singh N.D."/>
            <person name="Abad J.P."/>
            <person name="Abt D.N."/>
            <person name="Adryan B."/>
            <person name="Aguade M."/>
            <person name="Akashi H."/>
            <person name="Anderson W.W."/>
            <person name="Aquadro C.F."/>
            <person name="Ardell D.H."/>
            <person name="Arguello R."/>
            <person name="Artieri C.G."/>
            <person name="Barbash D.A."/>
            <person name="Barker D."/>
            <person name="Barsanti P."/>
            <person name="Batterham P."/>
            <person name="Batzoglou S."/>
            <person name="Begun D."/>
            <person name="Bhutkar A."/>
            <person name="Blanco E."/>
            <person name="Bosak S.A."/>
            <person name="Bradley R.K."/>
            <person name="Brand A.D."/>
            <person name="Brent M.R."/>
            <person name="Brooks A.N."/>
            <person name="Brown R.H."/>
            <person name="Butlin R.K."/>
            <person name="Caggese C."/>
            <person name="Calvi B.R."/>
            <person name="Bernardo de Carvalho A."/>
            <person name="Caspi A."/>
            <person name="Castrezana S."/>
            <person name="Celniker S.E."/>
            <person name="Chang J.L."/>
            <person name="Chapple C."/>
            <person name="Chatterji S."/>
            <person name="Chinwalla A."/>
            <person name="Civetta A."/>
            <person name="Clifton S.W."/>
            <person name="Comeron J.M."/>
            <person name="Costello J.C."/>
            <person name="Coyne J.A."/>
            <person name="Daub J."/>
            <person name="David R.G."/>
            <person name="Delcher A.L."/>
            <person name="Delehaunty K."/>
            <person name="Do C.B."/>
            <person name="Ebling H."/>
            <person name="Edwards K."/>
            <person name="Eickbush T."/>
            <person name="Evans J.D."/>
            <person name="Filipski A."/>
            <person name="Findeiss S."/>
            <person name="Freyhult E."/>
            <person name="Fulton L."/>
            <person name="Fulton R."/>
            <person name="Garcia A.C."/>
            <person name="Gardiner A."/>
            <person name="Garfield D.A."/>
            <person name="Garvin B.E."/>
            <person name="Gibson G."/>
            <person name="Gilbert D."/>
            <person name="Gnerre S."/>
            <person name="Godfrey J."/>
            <person name="Good R."/>
            <person name="Gotea V."/>
            <person name="Gravely B."/>
            <person name="Greenberg A.J."/>
            <person name="Griffiths-Jones S."/>
            <person name="Gross S."/>
            <person name="Guigo R."/>
            <person name="Gustafson E.A."/>
            <person name="Haerty W."/>
            <person name="Hahn M.W."/>
            <person name="Halligan D.L."/>
            <person name="Halpern A.L."/>
            <person name="Halter G.M."/>
            <person name="Han M.V."/>
            <person name="Heger A."/>
            <person name="Hillier L."/>
            <person name="Hinrichs A.S."/>
            <person name="Holmes I."/>
            <person name="Hoskins R.A."/>
            <person name="Hubisz M.J."/>
            <person name="Hultmark D."/>
            <person name="Huntley M.A."/>
            <person name="Jaffe D.B."/>
            <person name="Jagadeeshan S."/>
            <person name="Jeck W.R."/>
            <person name="Johnson J."/>
            <person name="Jones C.D."/>
            <person name="Jordan W.C."/>
            <person name="Karpen G.H."/>
            <person name="Kataoka E."/>
            <person name="Keightley P.D."/>
            <person name="Kheradpour P."/>
            <person name="Kirkness E.F."/>
            <person name="Koerich L.B."/>
            <person name="Kristiansen K."/>
            <person name="Kudrna D."/>
            <person name="Kulathinal R.J."/>
            <person name="Kumar S."/>
            <person name="Kwok R."/>
            <person name="Lander E."/>
            <person name="Langley C.H."/>
            <person name="Lapoint R."/>
            <person name="Lazzaro B.P."/>
            <person name="Lee S.J."/>
            <person name="Levesque L."/>
            <person name="Li R."/>
            <person name="Lin C.F."/>
            <person name="Lin M.F."/>
            <person name="Lindblad-Toh K."/>
            <person name="Llopart A."/>
            <person name="Long M."/>
            <person name="Low L."/>
            <person name="Lozovsky E."/>
            <person name="Lu J."/>
            <person name="Luo M."/>
            <person name="Machado C.A."/>
            <person name="Makalowski W."/>
            <person name="Marzo M."/>
            <person name="Matsuda M."/>
            <person name="Matzkin L."/>
            <person name="McAllister B."/>
            <person name="McBride C.S."/>
            <person name="McKernan B."/>
            <person name="McKernan K."/>
            <person name="Mendez-Lago M."/>
            <person name="Minx P."/>
            <person name="Mollenhauer M.U."/>
            <person name="Montooth K."/>
            <person name="Mount S.M."/>
            <person name="Mu X."/>
            <person name="Myers E."/>
            <person name="Negre B."/>
            <person name="Newfeld S."/>
            <person name="Nielsen R."/>
            <person name="Noor M.A."/>
            <person name="O'Grady P."/>
            <person name="Pachter L."/>
            <person name="Papaceit M."/>
            <person name="Parisi M.J."/>
            <person name="Parisi M."/>
            <person name="Parts L."/>
            <person name="Pedersen J.S."/>
            <person name="Pesole G."/>
            <person name="Phillippy A.M."/>
            <person name="Ponting C.P."/>
            <person name="Pop M."/>
            <person name="Porcelli D."/>
            <person name="Powell J.R."/>
            <person name="Prohaska S."/>
            <person name="Pruitt K."/>
            <person name="Puig M."/>
            <person name="Quesneville H."/>
            <person name="Ram K.R."/>
            <person name="Rand D."/>
            <person name="Rasmussen M.D."/>
            <person name="Reed L.K."/>
            <person name="Reenan R."/>
            <person name="Reily A."/>
            <person name="Remington K.A."/>
            <person name="Rieger T.T."/>
            <person name="Ritchie M.G."/>
            <person name="Robin C."/>
            <person name="Rogers Y.H."/>
            <person name="Rohde C."/>
            <person name="Rozas J."/>
            <person name="Rubenfield M.J."/>
            <person name="Ruiz A."/>
            <person name="Russo S."/>
            <person name="Salzberg S.L."/>
            <person name="Sanchez-Gracia A."/>
            <person name="Saranga D.J."/>
            <person name="Sato H."/>
            <person name="Schaeffer S.W."/>
            <person name="Schatz M.C."/>
            <person name="Schlenke T."/>
            <person name="Schwartz R."/>
            <person name="Segarra C."/>
            <person name="Singh R.S."/>
            <person name="Sirot L."/>
            <person name="Sirota M."/>
            <person name="Sisneros N.B."/>
            <person name="Smith C.D."/>
            <person name="Smith T.F."/>
            <person name="Spieth J."/>
            <person name="Stage D.E."/>
            <person name="Stark A."/>
            <person name="Stephan W."/>
            <person name="Strausberg R.L."/>
            <person name="Strempel S."/>
            <person name="Sturgill D."/>
            <person name="Sutton G."/>
            <person name="Sutton G.G."/>
            <person name="Tao W."/>
            <person name="Teichmann S."/>
            <person name="Tobari Y.N."/>
            <person name="Tomimura Y."/>
            <person name="Tsolas J.M."/>
            <person name="Valente V.L."/>
            <person name="Venter E."/>
            <person name="Venter J.C."/>
            <person name="Vicario S."/>
            <person name="Vieira F.G."/>
            <person name="Vilella A.J."/>
            <person name="Villasante A."/>
            <person name="Walenz B."/>
            <person name="Wang J."/>
            <person name="Wasserman M."/>
            <person name="Watts T."/>
            <person name="Wilson D."/>
            <person name="Wilson R.K."/>
            <person name="Wing R.A."/>
            <person name="Wolfner M.F."/>
            <person name="Wong A."/>
            <person name="Wong G.K."/>
            <person name="Wu C.I."/>
            <person name="Wu G."/>
            <person name="Yamamoto D."/>
            <person name="Yang H.P."/>
            <person name="Yang S.P."/>
            <person name="Yorke J.A."/>
            <person name="Yoshida K."/>
            <person name="Zdobnov E."/>
            <person name="Zhang P."/>
            <person name="Zhang Y."/>
            <person name="Zimin A.V."/>
            <person name="Baldwin J."/>
            <person name="Abdouelleil A."/>
            <person name="Abdulkadir J."/>
            <person name="Abebe A."/>
            <person name="Abera B."/>
            <person name="Abreu J."/>
            <person name="Acer S.C."/>
            <person name="Aftuck L."/>
            <person name="Alexander A."/>
            <person name="An P."/>
            <person name="Anderson E."/>
            <person name="Anderson S."/>
            <person name="Arachi H."/>
            <person name="Azer M."/>
            <person name="Bachantsang P."/>
            <person name="Barry A."/>
            <person name="Bayul T."/>
            <person name="Berlin A."/>
            <person name="Bessette D."/>
            <person name="Bloom T."/>
            <person name="Blye J."/>
            <person name="Boguslavskiy L."/>
            <person name="Bonnet C."/>
            <person name="Boukhgalter B."/>
            <person name="Bourzgui I."/>
            <person name="Brown A."/>
            <person name="Cahill P."/>
            <person name="Channer S."/>
            <person name="Cheshatsang Y."/>
            <person name="Chuda L."/>
            <person name="Citroen M."/>
            <person name="Collymore A."/>
            <person name="Cooke P."/>
            <person name="Costello M."/>
            <person name="D'Aco K."/>
            <person name="Daza R."/>
            <person name="De Haan G."/>
            <person name="DeGray S."/>
            <person name="DeMaso C."/>
            <person name="Dhargay N."/>
            <person name="Dooley K."/>
            <person name="Dooley E."/>
            <person name="Doricent M."/>
            <person name="Dorje P."/>
            <person name="Dorjee K."/>
            <person name="Dupes A."/>
            <person name="Elong R."/>
            <person name="Falk J."/>
            <person name="Farina A."/>
            <person name="Faro S."/>
            <person name="Ferguson D."/>
            <person name="Fisher S."/>
            <person name="Foley C.D."/>
            <person name="Franke A."/>
            <person name="Friedrich D."/>
            <person name="Gadbois L."/>
            <person name="Gearin G."/>
            <person name="Gearin C.R."/>
            <person name="Giannoukos G."/>
            <person name="Goode T."/>
            <person name="Graham J."/>
            <person name="Grandbois E."/>
            <person name="Grewal S."/>
            <person name="Gyaltsen K."/>
            <person name="Hafez N."/>
            <person name="Hagos B."/>
            <person name="Hall J."/>
            <person name="Henson C."/>
            <person name="Hollinger A."/>
            <person name="Honan T."/>
            <person name="Huard M.D."/>
            <person name="Hughes L."/>
            <person name="Hurhula B."/>
            <person name="Husby M.E."/>
            <person name="Kamat A."/>
            <person name="Kanga B."/>
            <person name="Kashin S."/>
            <person name="Khazanovich D."/>
            <person name="Kisner P."/>
            <person name="Lance K."/>
            <person name="Lara M."/>
            <person name="Lee W."/>
            <person name="Lennon N."/>
            <person name="Letendre F."/>
            <person name="LeVine R."/>
            <person name="Lipovsky A."/>
            <person name="Liu X."/>
            <person name="Liu J."/>
            <person name="Liu S."/>
            <person name="Lokyitsang T."/>
            <person name="Lokyitsang Y."/>
            <person name="Lubonja R."/>
            <person name="Lui A."/>
            <person name="MacDonald P."/>
            <person name="Magnisalis V."/>
            <person name="Maru K."/>
            <person name="Matthews C."/>
            <person name="McCusker W."/>
            <person name="McDonough S."/>
            <person name="Mehta T."/>
            <person name="Meldrim J."/>
            <person name="Meneus L."/>
            <person name="Mihai O."/>
            <person name="Mihalev A."/>
            <person name="Mihova T."/>
            <person name="Mittelman R."/>
            <person name="Mlenga V."/>
            <person name="Montmayeur A."/>
            <person name="Mulrain L."/>
            <person name="Navidi A."/>
            <person name="Naylor J."/>
            <person name="Negash T."/>
            <person name="Nguyen T."/>
            <person name="Nguyen N."/>
            <person name="Nicol R."/>
            <person name="Norbu C."/>
            <person name="Norbu N."/>
            <person name="Novod N."/>
            <person name="O'Neill B."/>
            <person name="Osman S."/>
            <person name="Markiewicz E."/>
            <person name="Oyono O.L."/>
            <person name="Patti C."/>
            <person name="Phunkhang P."/>
            <person name="Pierre F."/>
            <person name="Priest M."/>
            <person name="Raghuraman S."/>
            <person name="Rege F."/>
            <person name="Reyes R."/>
            <person name="Rise C."/>
            <person name="Rogov P."/>
            <person name="Ross K."/>
            <person name="Ryan E."/>
            <person name="Settipalli S."/>
            <person name="Shea T."/>
            <person name="Sherpa N."/>
            <person name="Shi L."/>
            <person name="Shih D."/>
            <person name="Sparrow T."/>
            <person name="Spaulding J."/>
            <person name="Stalker J."/>
            <person name="Stange-Thomann N."/>
            <person name="Stavropoulos S."/>
            <person name="Stone C."/>
            <person name="Strader C."/>
            <person name="Tesfaye S."/>
            <person name="Thomson T."/>
            <person name="Thoulutsang Y."/>
            <person name="Thoulutsang D."/>
            <person name="Topham K."/>
            <person name="Topping I."/>
            <person name="Tsamla T."/>
            <person name="Vassiliev H."/>
            <person name="Vo A."/>
            <person name="Wangchuk T."/>
            <person name="Wangdi T."/>
            <person name="Weiand M."/>
            <person name="Wilkinson J."/>
            <person name="Wilson A."/>
            <person name="Yadav S."/>
            <person name="Young G."/>
            <person name="Yu Q."/>
            <person name="Zembek L."/>
            <person name="Zhong D."/>
            <person name="Zimmer A."/>
            <person name="Zwirko Z."/>
            <person name="Jaffe D.B."/>
            <person name="Alvarez P."/>
            <person name="Brockman W."/>
            <person name="Butler J."/>
            <person name="Chin C."/>
            <person name="Gnerre S."/>
            <person name="Grabherr M."/>
            <person name="Kleber M."/>
            <person name="Mauceli E."/>
            <person name="MacCallum I."/>
        </authorList>
    </citation>
    <scope>NUCLEOTIDE SEQUENCE [LARGE SCALE GENOMIC DNA]</scope>
    <source>
        <strain evidence="3">Tucson 15287-2541.00</strain>
    </source>
</reference>
<evidence type="ECO:0000313" key="3">
    <source>
        <dbReference type="Proteomes" id="UP000001070"/>
    </source>
</evidence>
<proteinExistence type="predicted"/>
<dbReference type="PANTHER" id="PTHR11252:SF0">
    <property type="entry name" value="POLYRIBONUCLEOTIDE NUCLEOTIDYLTRANSFERASE 1, MITOCHONDRIAL"/>
    <property type="match status" value="1"/>
</dbReference>
<dbReference type="PANTHER" id="PTHR11252">
    <property type="entry name" value="POLYRIBONUCLEOTIDE NUCLEOTIDYLTRANSFERASE"/>
    <property type="match status" value="1"/>
</dbReference>
<dbReference type="GO" id="GO:0000175">
    <property type="term" value="F:3'-5'-RNA exonuclease activity"/>
    <property type="evidence" value="ECO:0007669"/>
    <property type="project" value="TreeGrafter"/>
</dbReference>
<dbReference type="AlphaFoldDB" id="B4K1N2"/>
<dbReference type="FunFam" id="2.40.50.140:FF:000113">
    <property type="entry name" value="polyribonucleotide nucleotidyltransferase 1, mitochondrial"/>
    <property type="match status" value="1"/>
</dbReference>